<dbReference type="EMBL" id="JAANCM010000002">
    <property type="protein sequence ID" value="NHT75296.1"/>
    <property type="molecule type" value="Genomic_DNA"/>
</dbReference>
<organism evidence="2 3">
    <name type="scientific">Ferranicluibacter rubi</name>
    <dbReference type="NCBI Taxonomy" id="2715133"/>
    <lineage>
        <taxon>Bacteria</taxon>
        <taxon>Pseudomonadati</taxon>
        <taxon>Pseudomonadota</taxon>
        <taxon>Alphaproteobacteria</taxon>
        <taxon>Hyphomicrobiales</taxon>
        <taxon>Rhizobiaceae</taxon>
        <taxon>Ferranicluibacter</taxon>
    </lineage>
</organism>
<feature type="compositionally biased region" description="Low complexity" evidence="1">
    <location>
        <begin position="73"/>
        <end position="107"/>
    </location>
</feature>
<feature type="region of interest" description="Disordered" evidence="1">
    <location>
        <begin position="72"/>
        <end position="113"/>
    </location>
</feature>
<dbReference type="Proteomes" id="UP001155840">
    <property type="component" value="Unassembled WGS sequence"/>
</dbReference>
<gene>
    <name evidence="2" type="ORF">G8E10_05965</name>
</gene>
<evidence type="ECO:0000313" key="3">
    <source>
        <dbReference type="Proteomes" id="UP001155840"/>
    </source>
</evidence>
<name>A0AA43ZDT8_9HYPH</name>
<protein>
    <submittedName>
        <fullName evidence="2">Uncharacterized protein</fullName>
    </submittedName>
</protein>
<comment type="caution">
    <text evidence="2">The sequence shown here is derived from an EMBL/GenBank/DDBJ whole genome shotgun (WGS) entry which is preliminary data.</text>
</comment>
<evidence type="ECO:0000256" key="1">
    <source>
        <dbReference type="SAM" id="MobiDB-lite"/>
    </source>
</evidence>
<evidence type="ECO:0000313" key="2">
    <source>
        <dbReference type="EMBL" id="NHT75296.1"/>
    </source>
</evidence>
<accession>A0AA43ZDT8</accession>
<proteinExistence type="predicted"/>
<dbReference type="AlphaFoldDB" id="A0AA43ZDT8"/>
<sequence>MTAALVVMTILGCDDSVSQCHYVDTVKGSWETVAACDDQSQRKLPAYSNASYPVIVAMCEKTVDASIATAAESSTVTPTAPPLASTPAPASPTTATSTNAPPASHPADVASGERQPLPQRAYAMIRGVLPDTQKIRHAISVPVHYLGDGYSWVATRIAR</sequence>
<keyword evidence="3" id="KW-1185">Reference proteome</keyword>
<reference evidence="2" key="1">
    <citation type="submission" date="2020-03" db="EMBL/GenBank/DDBJ databases">
        <title>Ferranicluibacter endophyticum gen. nov., sp. nov., a new genus isolated from Rubus ulmifolius Schott. stem.</title>
        <authorList>
            <person name="Roca-Couso R."/>
            <person name="Flores-Felix J.D."/>
            <person name="Igual J.M."/>
            <person name="Rivas R."/>
        </authorList>
    </citation>
    <scope>NUCLEOTIDE SEQUENCE</scope>
    <source>
        <strain evidence="2">CRRU44</strain>
    </source>
</reference>